<reference evidence="2" key="1">
    <citation type="journal article" date="2020" name="Genome Biol.">
        <title>Gamete binning: chromosome-level and haplotype-resolved genome assembly enabled by high-throughput single-cell sequencing of gamete genomes.</title>
        <authorList>
            <person name="Campoy J.A."/>
            <person name="Sun H."/>
            <person name="Goel M."/>
            <person name="Jiao W.-B."/>
            <person name="Folz-Donahue K."/>
            <person name="Wang N."/>
            <person name="Rubio M."/>
            <person name="Liu C."/>
            <person name="Kukat C."/>
            <person name="Ruiz D."/>
            <person name="Huettel B."/>
            <person name="Schneeberger K."/>
        </authorList>
    </citation>
    <scope>NUCLEOTIDE SEQUENCE [LARGE SCALE GENOMIC DNA]</scope>
    <source>
        <strain evidence="2">cv. Rojo Pasion</strain>
    </source>
</reference>
<gene>
    <name evidence="1" type="ORF">ORAREDHAP_LOCUS43169</name>
</gene>
<organism evidence="1 2">
    <name type="scientific">Prunus armeniaca</name>
    <name type="common">Apricot</name>
    <name type="synonym">Armeniaca vulgaris</name>
    <dbReference type="NCBI Taxonomy" id="36596"/>
    <lineage>
        <taxon>Eukaryota</taxon>
        <taxon>Viridiplantae</taxon>
        <taxon>Streptophyta</taxon>
        <taxon>Embryophyta</taxon>
        <taxon>Tracheophyta</taxon>
        <taxon>Spermatophyta</taxon>
        <taxon>Magnoliopsida</taxon>
        <taxon>eudicotyledons</taxon>
        <taxon>Gunneridae</taxon>
        <taxon>Pentapetalae</taxon>
        <taxon>rosids</taxon>
        <taxon>fabids</taxon>
        <taxon>Rosales</taxon>
        <taxon>Rosaceae</taxon>
        <taxon>Amygdaloideae</taxon>
        <taxon>Amygdaleae</taxon>
        <taxon>Prunus</taxon>
    </lineage>
</organism>
<dbReference type="PANTHER" id="PTHR48151">
    <property type="entry name" value="SH3 DOMAIN-CONTAINING PROTEIN"/>
    <property type="match status" value="1"/>
</dbReference>
<dbReference type="EMBL" id="CAEKKB010000007">
    <property type="protein sequence ID" value="CAB4316839.1"/>
    <property type="molecule type" value="Genomic_DNA"/>
</dbReference>
<evidence type="ECO:0000313" key="2">
    <source>
        <dbReference type="Proteomes" id="UP000507245"/>
    </source>
</evidence>
<name>A0A6J5XSW1_PRUAR</name>
<dbReference type="AlphaFoldDB" id="A0A6J5XSW1"/>
<protein>
    <submittedName>
        <fullName evidence="1">Uncharacterized protein</fullName>
    </submittedName>
</protein>
<sequence length="344" mass="38095">MPRSPQDSSRLERRLEGWKKAFVSGLRANRNPFGPEQLAKTNLQYAALRALRRLPLDPGNPAFLYRAVQGHALEILSELSTKDPYAVAMALGKHAEPGEDTALKLRPNPTIFGRIGAFGGFEPQTTWEQTIGLSISSNPSLRERADIRSQFNSVLYQLLLDPSERVCFEAILCILGKHDSAERLESSLRSFSRPVPHAAARVVQEMGKSRAAAFPLGIILMKQCMSIHFLRLDSQDLDSTETSHPKSIRITSSLSTGVGGKDTIASLLASLMEVVRTTVACECVYVRAMVIKALIWMQSPHDSFDQLESIVASELSDPAWPATLLNDILLTLHARFNCFFPIRP</sequence>
<dbReference type="PANTHER" id="PTHR48151:SF3">
    <property type="entry name" value="SH3 DOMAIN-CONTAINING PROTEIN"/>
    <property type="match status" value="1"/>
</dbReference>
<evidence type="ECO:0000313" key="1">
    <source>
        <dbReference type="EMBL" id="CAB4316839.1"/>
    </source>
</evidence>
<dbReference type="InterPro" id="IPR053296">
    <property type="entry name" value="TSET_member_tstB"/>
</dbReference>
<accession>A0A6J5XSW1</accession>
<keyword evidence="2" id="KW-1185">Reference proteome</keyword>
<dbReference type="Proteomes" id="UP000507245">
    <property type="component" value="Unassembled WGS sequence"/>
</dbReference>
<dbReference type="OrthoDB" id="1671851at2759"/>
<proteinExistence type="predicted"/>